<dbReference type="PANTHER" id="PTHR12526:SF510">
    <property type="entry name" value="D-INOSITOL 3-PHOSPHATE GLYCOSYLTRANSFERASE"/>
    <property type="match status" value="1"/>
</dbReference>
<dbReference type="Pfam" id="PF00534">
    <property type="entry name" value="Glycos_transf_1"/>
    <property type="match status" value="1"/>
</dbReference>
<evidence type="ECO:0000313" key="6">
    <source>
        <dbReference type="Proteomes" id="UP000246722"/>
    </source>
</evidence>
<gene>
    <name evidence="5" type="ORF">CTB96_08335</name>
</gene>
<dbReference type="InterPro" id="IPR028098">
    <property type="entry name" value="Glyco_trans_4-like_N"/>
</dbReference>
<evidence type="ECO:0000259" key="4">
    <source>
        <dbReference type="Pfam" id="PF13579"/>
    </source>
</evidence>
<dbReference type="AlphaFoldDB" id="A0A317ZU73"/>
<feature type="domain" description="Glycosyl transferase family 1" evidence="3">
    <location>
        <begin position="190"/>
        <end position="348"/>
    </location>
</feature>
<dbReference type="GO" id="GO:0016757">
    <property type="term" value="F:glycosyltransferase activity"/>
    <property type="evidence" value="ECO:0007669"/>
    <property type="project" value="UniProtKB-KW"/>
</dbReference>
<dbReference type="EMBL" id="QHLY01000009">
    <property type="protein sequence ID" value="PXA69996.1"/>
    <property type="molecule type" value="Genomic_DNA"/>
</dbReference>
<evidence type="ECO:0000256" key="1">
    <source>
        <dbReference type="ARBA" id="ARBA00022676"/>
    </source>
</evidence>
<evidence type="ECO:0000259" key="3">
    <source>
        <dbReference type="Pfam" id="PF00534"/>
    </source>
</evidence>
<organism evidence="5 6">
    <name type="scientific">Cryobacterium arcticum</name>
    <dbReference type="NCBI Taxonomy" id="670052"/>
    <lineage>
        <taxon>Bacteria</taxon>
        <taxon>Bacillati</taxon>
        <taxon>Actinomycetota</taxon>
        <taxon>Actinomycetes</taxon>
        <taxon>Micrococcales</taxon>
        <taxon>Microbacteriaceae</taxon>
        <taxon>Cryobacterium</taxon>
    </lineage>
</organism>
<dbReference type="Proteomes" id="UP000246722">
    <property type="component" value="Unassembled WGS sequence"/>
</dbReference>
<dbReference type="InterPro" id="IPR001296">
    <property type="entry name" value="Glyco_trans_1"/>
</dbReference>
<reference evidence="5 6" key="1">
    <citation type="submission" date="2018-05" db="EMBL/GenBank/DDBJ databases">
        <title>Genetic diversity of glacier-inhabiting Cryobacterium bacteria in China and description of Cryobacterium mengkeensis sp. nov. and Arthrobacter glacialis sp. nov.</title>
        <authorList>
            <person name="Liu Q."/>
            <person name="Xin Y.-H."/>
        </authorList>
    </citation>
    <scope>NUCLEOTIDE SEQUENCE [LARGE SCALE GENOMIC DNA]</scope>
    <source>
        <strain evidence="5 6">SK-1</strain>
    </source>
</reference>
<keyword evidence="6" id="KW-1185">Reference proteome</keyword>
<dbReference type="SUPFAM" id="SSF53756">
    <property type="entry name" value="UDP-Glycosyltransferase/glycogen phosphorylase"/>
    <property type="match status" value="1"/>
</dbReference>
<dbReference type="Pfam" id="PF13579">
    <property type="entry name" value="Glyco_trans_4_4"/>
    <property type="match status" value="1"/>
</dbReference>
<proteinExistence type="predicted"/>
<dbReference type="Gene3D" id="3.40.50.2000">
    <property type="entry name" value="Glycogen Phosphorylase B"/>
    <property type="match status" value="2"/>
</dbReference>
<protein>
    <submittedName>
        <fullName evidence="5">Glycosyltransferase</fullName>
    </submittedName>
</protein>
<name>A0A317ZU73_9MICO</name>
<keyword evidence="1" id="KW-0328">Glycosyltransferase</keyword>
<dbReference type="RefSeq" id="WP_110126470.1">
    <property type="nucleotide sequence ID" value="NZ_QHLY01000009.1"/>
</dbReference>
<evidence type="ECO:0000256" key="2">
    <source>
        <dbReference type="ARBA" id="ARBA00022679"/>
    </source>
</evidence>
<accession>A0A317ZU73</accession>
<keyword evidence="2 5" id="KW-0808">Transferase</keyword>
<dbReference type="PANTHER" id="PTHR12526">
    <property type="entry name" value="GLYCOSYLTRANSFERASE"/>
    <property type="match status" value="1"/>
</dbReference>
<dbReference type="OrthoDB" id="4316343at2"/>
<comment type="caution">
    <text evidence="5">The sequence shown here is derived from an EMBL/GenBank/DDBJ whole genome shotgun (WGS) entry which is preliminary data.</text>
</comment>
<evidence type="ECO:0000313" key="5">
    <source>
        <dbReference type="EMBL" id="PXA69996.1"/>
    </source>
</evidence>
<sequence>MRIAQIVTVVTPEGAYGGPVRVAVNQAKALIALGHDVTVFAGTRGFSIPPTEIDEVPVRLFPTVQAIPKAGFAGMSSPGLLRAVRREAHQFDIWHIHLARDLVTLPAAELVRRAGVPYVLQCHGMIDPSDKLLARPLDAFLTRPVLRAARRILSLTPREEQDLTQVGGSQLAVSRIPNGVPESKPLDSNPTGRREALFLARLQKRKRPLYFVEAALHIAAQSHDVEFALVGPDEGEGRAVQDSIKASPYGDRIRWSGALPPEETVERMRSASVYVLPSVDEPFPMSVLEALSVGLPVIITDSCGLAPFVEAAEAGIVIDASQASLNQAMHSLLTDTGLARRMGDNGRELIKRDFSIDSVARLLAEHYEAAVTAPVHQAK</sequence>
<feature type="domain" description="Glycosyltransferase subfamily 4-like N-terminal" evidence="4">
    <location>
        <begin position="17"/>
        <end position="179"/>
    </location>
</feature>